<evidence type="ECO:0008006" key="3">
    <source>
        <dbReference type="Google" id="ProtNLM"/>
    </source>
</evidence>
<reference evidence="1 2" key="1">
    <citation type="submission" date="2016-07" db="EMBL/GenBank/DDBJ databases">
        <title>Revisiting the taxonomy of the Elizabethkingia Genus using Whole-Genome Sequencing, Optical Mapping, and MALDI-TOF, along with proposal of three novel Elizabethkingia species: Elizabethkingia bruuniana sp. nov., Elizabethkingia ursingii sp. nov., and Elizabethkingia occulta sp. nov.</title>
        <authorList>
            <person name="Nicholson A.C."/>
        </authorList>
    </citation>
    <scope>NUCLEOTIDE SEQUENCE [LARGE SCALE GENOMIC DNA]</scope>
    <source>
        <strain evidence="1 2">F3201</strain>
    </source>
</reference>
<name>A0AAU8UYC0_9FLAO</name>
<dbReference type="EMBL" id="CP016374">
    <property type="protein sequence ID" value="AQX02843.1"/>
    <property type="molecule type" value="Genomic_DNA"/>
</dbReference>
<sequence>MKAAMSEIIQNDFNAAIFNLNKSLELSPNNSSSLYFKAYSLLILNKNDEGCKTLADALFFNSNNARSLFAEKCSEYNPNLNIDKFKTGIFKLRILDPTLFTYNFERKNDIQYETYDGKTYSSRIQWLGNGEYTIIAEGDLNPSKFIVRVLKIEDNKYLYGKFENNQIQFGIIEKTE</sequence>
<accession>A0AAU8UYC0</accession>
<gene>
    <name evidence="1" type="ORF">BBD32_15940</name>
</gene>
<proteinExistence type="predicted"/>
<dbReference type="AlphaFoldDB" id="A0AAU8UYC0"/>
<dbReference type="InterPro" id="IPR011990">
    <property type="entry name" value="TPR-like_helical_dom_sf"/>
</dbReference>
<evidence type="ECO:0000313" key="1">
    <source>
        <dbReference type="EMBL" id="AQX02843.1"/>
    </source>
</evidence>
<evidence type="ECO:0000313" key="2">
    <source>
        <dbReference type="Proteomes" id="UP000190848"/>
    </source>
</evidence>
<organism evidence="1 2">
    <name type="scientific">Elizabethkingia anophelis</name>
    <dbReference type="NCBI Taxonomy" id="1117645"/>
    <lineage>
        <taxon>Bacteria</taxon>
        <taxon>Pseudomonadati</taxon>
        <taxon>Bacteroidota</taxon>
        <taxon>Flavobacteriia</taxon>
        <taxon>Flavobacteriales</taxon>
        <taxon>Weeksellaceae</taxon>
        <taxon>Elizabethkingia</taxon>
    </lineage>
</organism>
<dbReference type="Proteomes" id="UP000190848">
    <property type="component" value="Chromosome"/>
</dbReference>
<protein>
    <recommendedName>
        <fullName evidence="3">Tetratricopeptide repeat protein</fullName>
    </recommendedName>
</protein>
<dbReference type="Gene3D" id="1.25.40.10">
    <property type="entry name" value="Tetratricopeptide repeat domain"/>
    <property type="match status" value="1"/>
</dbReference>
<dbReference type="SUPFAM" id="SSF48452">
    <property type="entry name" value="TPR-like"/>
    <property type="match status" value="1"/>
</dbReference>